<accession>A0A8J8P3R5</accession>
<keyword evidence="3" id="KW-1185">Reference proteome</keyword>
<proteinExistence type="predicted"/>
<keyword evidence="1" id="KW-0732">Signal</keyword>
<evidence type="ECO:0000313" key="2">
    <source>
        <dbReference type="EMBL" id="TNV86881.1"/>
    </source>
</evidence>
<dbReference type="Proteomes" id="UP000785679">
    <property type="component" value="Unassembled WGS sequence"/>
</dbReference>
<comment type="caution">
    <text evidence="2">The sequence shown here is derived from an EMBL/GenBank/DDBJ whole genome shotgun (WGS) entry which is preliminary data.</text>
</comment>
<reference evidence="2" key="1">
    <citation type="submission" date="2019-06" db="EMBL/GenBank/DDBJ databases">
        <authorList>
            <person name="Zheng W."/>
        </authorList>
    </citation>
    <scope>NUCLEOTIDE SEQUENCE</scope>
    <source>
        <strain evidence="2">QDHG01</strain>
    </source>
</reference>
<protein>
    <submittedName>
        <fullName evidence="2">Uncharacterized protein</fullName>
    </submittedName>
</protein>
<name>A0A8J8P3R5_HALGN</name>
<feature type="signal peptide" evidence="1">
    <location>
        <begin position="1"/>
        <end position="22"/>
    </location>
</feature>
<organism evidence="2 3">
    <name type="scientific">Halteria grandinella</name>
    <dbReference type="NCBI Taxonomy" id="5974"/>
    <lineage>
        <taxon>Eukaryota</taxon>
        <taxon>Sar</taxon>
        <taxon>Alveolata</taxon>
        <taxon>Ciliophora</taxon>
        <taxon>Intramacronucleata</taxon>
        <taxon>Spirotrichea</taxon>
        <taxon>Stichotrichia</taxon>
        <taxon>Sporadotrichida</taxon>
        <taxon>Halteriidae</taxon>
        <taxon>Halteria</taxon>
    </lineage>
</organism>
<evidence type="ECO:0000256" key="1">
    <source>
        <dbReference type="SAM" id="SignalP"/>
    </source>
</evidence>
<dbReference type="EMBL" id="RRYP01000767">
    <property type="protein sequence ID" value="TNV86881.1"/>
    <property type="molecule type" value="Genomic_DNA"/>
</dbReference>
<dbReference type="AlphaFoldDB" id="A0A8J8P3R5"/>
<feature type="chain" id="PRO_5035273642" evidence="1">
    <location>
        <begin position="23"/>
        <end position="1109"/>
    </location>
</feature>
<evidence type="ECO:0000313" key="3">
    <source>
        <dbReference type="Proteomes" id="UP000785679"/>
    </source>
</evidence>
<sequence length="1109" mass="124753">MAFLLLSTSLALSSFLMKPTLQLPTCGTAFFPYVLGSATQTDPTWMNVLAWHEKTKQIAWGGATTDRDLTKLAYAGYQKATLAVFQQGINNYAVKFAKYWDEPTNTNAASWSINSLAISGDGSIVAVQIQSVITHMMVFSMSDGSIISNRDISYNSHGSGYGVLIGQLRTILVTYEGSISSSSFIYVQNYINNGGSSIGGYMLSKMKAYQTTPTQAPEWFRETLVRTTYIHPIGLMFGEDESYLYSIGYDMGAKLVMISRVDTSTSETICDFKYTHADDGNISPTFAVPRTLILDGYTSYDHMLGIALRAQRSPGTLQFPTIIRILMKGDTPIEQQLFTLQIDISMYINVFPLDLMIHDINYMTLLLSSTDKSFYLVQLDLSPTSLGLTIMEPILQQLGDPLYYFGILISPDIFIVSFFSGQVRITSSFVPFYFPGTQSVLVSNEPNHSCMKLNSASTDFPVLGEYGLIIQADGIQFKPIVSRTITNYDFTIKSGFTTVMTDIVSSSLTTIAQLKCPQREFVFEVQTISDFTFQPNIGYKKGISYPDFVISQQCDDLNSANDIVASPSLITYSVQSMLGKTNLLYATTYDFTNKIMWIDNILDANRGISFVQLKGSISGTTLKATKTIKQIPIGEDSPSFMAPISLTVHVSLTHQLHPLPALILHASVAGVTIYIIDTSSNLPLPFVTDQSAGYRDDIRSLMFDMDQAGASMVGTYNNGEYLIQLVTQPTGERVNFPITISVINEPPKLKTYSDKICISVKVGEVVTYSISRQADVYDYEGHFAYLTITNIFQDSAISLILPSWIDLISTDQEFTFKFMPDSQISSIVIIHFQLSDDYSTNPMVYIIDVTIFGNEKLPKSIIGLLKPLDLSYEVHQPIFTELERKFSIDQIIALPADTNIEQIDISSMVPFIEFKNNMICLKDLSFKFNLTGNIIVTIRRIYQYIPQMLKISIPVTLYTRYNEDKIIYNSSNYEATISILKISQAGEVKLKIYGPFGISQLLLMIDNNTFQVTQYIQFPYEELQLFYEVSTKKQQSQIVRLQLLSYKVKFLLYNHIFRFPFRGQRQPLQRAFQQCKNNIKSPSTSRLGLQPYLKKKSVFFLYSKYKEVN</sequence>
<gene>
    <name evidence="2" type="ORF">FGO68_gene8283</name>
</gene>